<organism evidence="1 2">
    <name type="scientific">Stenotrophomonas phage Salva</name>
    <dbReference type="NCBI Taxonomy" id="2801524"/>
    <lineage>
        <taxon>Viruses</taxon>
        <taxon>Duplodnaviria</taxon>
        <taxon>Heunggongvirae</taxon>
        <taxon>Uroviricota</taxon>
        <taxon>Caudoviricetes</taxon>
        <taxon>Beaumontvirinae</taxon>
        <taxon>Salvavirus</taxon>
        <taxon>Salvavirus salva</taxon>
    </lineage>
</organism>
<evidence type="ECO:0000313" key="1">
    <source>
        <dbReference type="EMBL" id="QQM18256.1"/>
    </source>
</evidence>
<evidence type="ECO:0000313" key="2">
    <source>
        <dbReference type="Proteomes" id="UP000595272"/>
    </source>
</evidence>
<protein>
    <submittedName>
        <fullName evidence="1">Uncharacterized protein</fullName>
    </submittedName>
</protein>
<accession>A0A8B6Q8A1</accession>
<keyword evidence="2" id="KW-1185">Reference proteome</keyword>
<dbReference type="EMBL" id="MW393850">
    <property type="protein sequence ID" value="QQM18256.1"/>
    <property type="molecule type" value="Genomic_DNA"/>
</dbReference>
<name>A0A8B6Q8A1_9CAUD</name>
<dbReference type="Proteomes" id="UP000595272">
    <property type="component" value="Segment"/>
</dbReference>
<sequence length="60" mass="6504">MNGQLAHLLASLEAAKARVAGMEAENTHSVACGNGIKYGEDAFFAEARHMEILANAMREW</sequence>
<gene>
    <name evidence="1" type="ORF">CPT_Salva_093</name>
</gene>
<proteinExistence type="predicted"/>
<reference evidence="1 2" key="1">
    <citation type="submission" date="2020-12" db="EMBL/GenBank/DDBJ databases">
        <title>Complete genome sequence of Stenotrophomonas maltophilia phage Salva.</title>
        <authorList>
            <person name="Jefferson B."/>
            <person name="Yao G."/>
            <person name="Clark J."/>
            <person name="Le T."/>
            <person name="Young R."/>
            <person name="Gonzalez C."/>
            <person name="Liu M."/>
        </authorList>
    </citation>
    <scope>NUCLEOTIDE SEQUENCE [LARGE SCALE GENOMIC DNA]</scope>
</reference>